<dbReference type="Pfam" id="PF00069">
    <property type="entry name" value="Pkinase"/>
    <property type="match status" value="2"/>
</dbReference>
<name>A0A9W9FUU1_9EURO</name>
<dbReference type="InterPro" id="IPR017441">
    <property type="entry name" value="Protein_kinase_ATP_BS"/>
</dbReference>
<dbReference type="AlphaFoldDB" id="A0A9W9FUU1"/>
<dbReference type="EC" id="2.7.11.1" evidence="1"/>
<dbReference type="InterPro" id="IPR011009">
    <property type="entry name" value="Kinase-like_dom_sf"/>
</dbReference>
<dbReference type="OrthoDB" id="5979581at2759"/>
<evidence type="ECO:0000313" key="12">
    <source>
        <dbReference type="Proteomes" id="UP001149165"/>
    </source>
</evidence>
<dbReference type="SMART" id="SM00220">
    <property type="entry name" value="S_TKc"/>
    <property type="match status" value="1"/>
</dbReference>
<dbReference type="InterPro" id="IPR051334">
    <property type="entry name" value="SRPK"/>
</dbReference>
<dbReference type="GO" id="GO:0050684">
    <property type="term" value="P:regulation of mRNA processing"/>
    <property type="evidence" value="ECO:0007669"/>
    <property type="project" value="TreeGrafter"/>
</dbReference>
<keyword evidence="6 9" id="KW-0067">ATP-binding</keyword>
<keyword evidence="3" id="KW-0808">Transferase</keyword>
<evidence type="ECO:0000256" key="6">
    <source>
        <dbReference type="ARBA" id="ARBA00022840"/>
    </source>
</evidence>
<gene>
    <name evidence="11" type="ORF">N7456_003453</name>
</gene>
<evidence type="ECO:0000256" key="1">
    <source>
        <dbReference type="ARBA" id="ARBA00012513"/>
    </source>
</evidence>
<keyword evidence="2" id="KW-0723">Serine/threonine-protein kinase</keyword>
<evidence type="ECO:0000256" key="3">
    <source>
        <dbReference type="ARBA" id="ARBA00022679"/>
    </source>
</evidence>
<sequence length="479" mass="54535">MTSPHLQGALAYRWCLLPLGSTASSYRATRTQMRAQSTKSSPDRTYYYLSVIDSWIIENLEKYRKGGYHPVVIGDILKDRYHIVHKLGHGSFSTIWLAHDKEKKSYVALKINIADFKSDQADLQLSLSDPSYIEDPGWPMIPILKDHFKSQSANGCHECYVTSPARVSLAKATETSSFSIDVARSLVAQLVHTVAYIQSRGIVHGDIHFGNILIDMDANFDKLSVSQLYQEYGEPPTEALERSDEQPLTPGVPTHATEPIWLGKMAHKFNVPEARLVLSDFGEAFSPLKNKQPKLGKDCSAPRYCLPPEAYFEPEKPISFAIDIWTLACAIWNIFTGRIIFSSWFGKSDEITSQQIELLGPLPPEWWAGWKAKYQFFDEFIEPKQGRETLLPFEEQFIKEMEDMARTSDRRDEPDMDMEEMKALLRMLRSMLIYRPELRATASMILESDWMVHWGSPSYEVRGNVPGSWLPVSTAISHV</sequence>
<comment type="catalytic activity">
    <reaction evidence="7">
        <text>L-threonyl-[protein] + ATP = O-phospho-L-threonyl-[protein] + ADP + H(+)</text>
        <dbReference type="Rhea" id="RHEA:46608"/>
        <dbReference type="Rhea" id="RHEA-COMP:11060"/>
        <dbReference type="Rhea" id="RHEA-COMP:11605"/>
        <dbReference type="ChEBI" id="CHEBI:15378"/>
        <dbReference type="ChEBI" id="CHEBI:30013"/>
        <dbReference type="ChEBI" id="CHEBI:30616"/>
        <dbReference type="ChEBI" id="CHEBI:61977"/>
        <dbReference type="ChEBI" id="CHEBI:456216"/>
        <dbReference type="EC" id="2.7.11.1"/>
    </reaction>
</comment>
<dbReference type="GO" id="GO:0005524">
    <property type="term" value="F:ATP binding"/>
    <property type="evidence" value="ECO:0007669"/>
    <property type="project" value="UniProtKB-UniRule"/>
</dbReference>
<evidence type="ECO:0000256" key="2">
    <source>
        <dbReference type="ARBA" id="ARBA00022527"/>
    </source>
</evidence>
<reference evidence="11" key="1">
    <citation type="submission" date="2022-11" db="EMBL/GenBank/DDBJ databases">
        <authorList>
            <person name="Petersen C."/>
        </authorList>
    </citation>
    <scope>NUCLEOTIDE SEQUENCE</scope>
    <source>
        <strain evidence="11">IBT 30069</strain>
    </source>
</reference>
<dbReference type="PROSITE" id="PS50011">
    <property type="entry name" value="PROTEIN_KINASE_DOM"/>
    <property type="match status" value="1"/>
</dbReference>
<dbReference type="EMBL" id="JAPQKH010000003">
    <property type="protein sequence ID" value="KAJ5106778.1"/>
    <property type="molecule type" value="Genomic_DNA"/>
</dbReference>
<evidence type="ECO:0000256" key="9">
    <source>
        <dbReference type="PROSITE-ProRule" id="PRU10141"/>
    </source>
</evidence>
<evidence type="ECO:0000256" key="8">
    <source>
        <dbReference type="ARBA" id="ARBA00048679"/>
    </source>
</evidence>
<feature type="domain" description="Protein kinase" evidence="10">
    <location>
        <begin position="81"/>
        <end position="451"/>
    </location>
</feature>
<dbReference type="PANTHER" id="PTHR47634:SF9">
    <property type="entry name" value="PROTEIN KINASE DOMAIN-CONTAINING PROTEIN-RELATED"/>
    <property type="match status" value="1"/>
</dbReference>
<evidence type="ECO:0000256" key="5">
    <source>
        <dbReference type="ARBA" id="ARBA00022777"/>
    </source>
</evidence>
<dbReference type="InterPro" id="IPR000719">
    <property type="entry name" value="Prot_kinase_dom"/>
</dbReference>
<dbReference type="SUPFAM" id="SSF56112">
    <property type="entry name" value="Protein kinase-like (PK-like)"/>
    <property type="match status" value="1"/>
</dbReference>
<evidence type="ECO:0000256" key="4">
    <source>
        <dbReference type="ARBA" id="ARBA00022741"/>
    </source>
</evidence>
<protein>
    <recommendedName>
        <fullName evidence="1">non-specific serine/threonine protein kinase</fullName>
        <ecNumber evidence="1">2.7.11.1</ecNumber>
    </recommendedName>
</protein>
<evidence type="ECO:0000256" key="7">
    <source>
        <dbReference type="ARBA" id="ARBA00047899"/>
    </source>
</evidence>
<dbReference type="Gene3D" id="1.10.510.10">
    <property type="entry name" value="Transferase(Phosphotransferase) domain 1"/>
    <property type="match status" value="1"/>
</dbReference>
<comment type="caution">
    <text evidence="11">The sequence shown here is derived from an EMBL/GenBank/DDBJ whole genome shotgun (WGS) entry which is preliminary data.</text>
</comment>
<keyword evidence="12" id="KW-1185">Reference proteome</keyword>
<reference evidence="11" key="2">
    <citation type="journal article" date="2023" name="IMA Fungus">
        <title>Comparative genomic study of the Penicillium genus elucidates a diverse pangenome and 15 lateral gene transfer events.</title>
        <authorList>
            <person name="Petersen C."/>
            <person name="Sorensen T."/>
            <person name="Nielsen M.R."/>
            <person name="Sondergaard T.E."/>
            <person name="Sorensen J.L."/>
            <person name="Fitzpatrick D.A."/>
            <person name="Frisvad J.C."/>
            <person name="Nielsen K.L."/>
        </authorList>
    </citation>
    <scope>NUCLEOTIDE SEQUENCE</scope>
    <source>
        <strain evidence="11">IBT 30069</strain>
    </source>
</reference>
<evidence type="ECO:0000313" key="11">
    <source>
        <dbReference type="EMBL" id="KAJ5106778.1"/>
    </source>
</evidence>
<dbReference type="PANTHER" id="PTHR47634">
    <property type="entry name" value="PROTEIN KINASE DOMAIN-CONTAINING PROTEIN-RELATED"/>
    <property type="match status" value="1"/>
</dbReference>
<dbReference type="PROSITE" id="PS00107">
    <property type="entry name" value="PROTEIN_KINASE_ATP"/>
    <property type="match status" value="1"/>
</dbReference>
<comment type="catalytic activity">
    <reaction evidence="8">
        <text>L-seryl-[protein] + ATP = O-phospho-L-seryl-[protein] + ADP + H(+)</text>
        <dbReference type="Rhea" id="RHEA:17989"/>
        <dbReference type="Rhea" id="RHEA-COMP:9863"/>
        <dbReference type="Rhea" id="RHEA-COMP:11604"/>
        <dbReference type="ChEBI" id="CHEBI:15378"/>
        <dbReference type="ChEBI" id="CHEBI:29999"/>
        <dbReference type="ChEBI" id="CHEBI:30616"/>
        <dbReference type="ChEBI" id="CHEBI:83421"/>
        <dbReference type="ChEBI" id="CHEBI:456216"/>
        <dbReference type="EC" id="2.7.11.1"/>
    </reaction>
</comment>
<dbReference type="Gene3D" id="3.30.200.20">
    <property type="entry name" value="Phosphorylase Kinase, domain 1"/>
    <property type="match status" value="1"/>
</dbReference>
<organism evidence="11 12">
    <name type="scientific">Penicillium angulare</name>
    <dbReference type="NCBI Taxonomy" id="116970"/>
    <lineage>
        <taxon>Eukaryota</taxon>
        <taxon>Fungi</taxon>
        <taxon>Dikarya</taxon>
        <taxon>Ascomycota</taxon>
        <taxon>Pezizomycotina</taxon>
        <taxon>Eurotiomycetes</taxon>
        <taxon>Eurotiomycetidae</taxon>
        <taxon>Eurotiales</taxon>
        <taxon>Aspergillaceae</taxon>
        <taxon>Penicillium</taxon>
    </lineage>
</organism>
<dbReference type="GO" id="GO:0004674">
    <property type="term" value="F:protein serine/threonine kinase activity"/>
    <property type="evidence" value="ECO:0007669"/>
    <property type="project" value="UniProtKB-KW"/>
</dbReference>
<dbReference type="GO" id="GO:0000245">
    <property type="term" value="P:spliceosomal complex assembly"/>
    <property type="evidence" value="ECO:0007669"/>
    <property type="project" value="TreeGrafter"/>
</dbReference>
<evidence type="ECO:0000259" key="10">
    <source>
        <dbReference type="PROSITE" id="PS50011"/>
    </source>
</evidence>
<proteinExistence type="predicted"/>
<accession>A0A9W9FUU1</accession>
<keyword evidence="5" id="KW-0418">Kinase</keyword>
<dbReference type="Proteomes" id="UP001149165">
    <property type="component" value="Unassembled WGS sequence"/>
</dbReference>
<keyword evidence="4 9" id="KW-0547">Nucleotide-binding</keyword>
<feature type="binding site" evidence="9">
    <location>
        <position position="110"/>
    </location>
    <ligand>
        <name>ATP</name>
        <dbReference type="ChEBI" id="CHEBI:30616"/>
    </ligand>
</feature>